<dbReference type="AlphaFoldDB" id="A0A448WEM8"/>
<gene>
    <name evidence="2" type="ORF">PXEA_LOCUS3325</name>
</gene>
<evidence type="ECO:0000313" key="3">
    <source>
        <dbReference type="Proteomes" id="UP000784294"/>
    </source>
</evidence>
<keyword evidence="3" id="KW-1185">Reference proteome</keyword>
<sequence length="557" mass="60248">MSHQVLVSAIPFTKTVLTSFRSSLPKSTPGAITCTPSSEPPCPIVQLDGGIGREKMIMRWIDEFRPLLNEFQMRQMCPSTESESALLPTSPCPNLPPRDKISSMFRWCALAHRISDFLAPNTATGAYIICIGFAKELAVEFVYSHMNRPHASVEFHIALLPEIYSHPGCSGLQFQPRQGCGNAAYNLDTPGAYTSRRSSYQGSEASKSAELCPRVITAASLQLSPHASQPLGVVRQERSKARWKTTFLHDITDLSVHPGPLLATAKSEGNGPNAPGNCTTNKSSGSRSSALLGLASPAIRPTPSHAGGFVSSTSASASDAGGRRKEGRDDSFYHLTKTVANPGQMGLQTCPLIVCSGSLNMRDRRASDQSVHSNSGSEARGQPNQSDSMTSHSLPGIRLPRKQYPMPPATPAESTQTPSTPTMSVASANVNIEPKEADKRECVQGDNLAKPNSKTHRYEHQLLRNHHSDGGVYEDKGKMDDESKQQTSRSELSSSGRADRIVSPGRTEAGSRVNEISDEDGVPQRMDGVEMSHRPVDVCRHDTHVRISIPCGRDDEA</sequence>
<evidence type="ECO:0000313" key="2">
    <source>
        <dbReference type="EMBL" id="VEL09885.1"/>
    </source>
</evidence>
<comment type="caution">
    <text evidence="2">The sequence shown here is derived from an EMBL/GenBank/DDBJ whole genome shotgun (WGS) entry which is preliminary data.</text>
</comment>
<feature type="region of interest" description="Disordered" evidence="1">
    <location>
        <begin position="264"/>
        <end position="330"/>
    </location>
</feature>
<evidence type="ECO:0000256" key="1">
    <source>
        <dbReference type="SAM" id="MobiDB-lite"/>
    </source>
</evidence>
<feature type="compositionally biased region" description="Basic and acidic residues" evidence="1">
    <location>
        <begin position="321"/>
        <end position="330"/>
    </location>
</feature>
<protein>
    <submittedName>
        <fullName evidence="2">Uncharacterized protein</fullName>
    </submittedName>
</protein>
<accession>A0A448WEM8</accession>
<feature type="compositionally biased region" description="Low complexity" evidence="1">
    <location>
        <begin position="283"/>
        <end position="296"/>
    </location>
</feature>
<proteinExistence type="predicted"/>
<feature type="compositionally biased region" description="Basic and acidic residues" evidence="1">
    <location>
        <begin position="433"/>
        <end position="443"/>
    </location>
</feature>
<organism evidence="2 3">
    <name type="scientific">Protopolystoma xenopodis</name>
    <dbReference type="NCBI Taxonomy" id="117903"/>
    <lineage>
        <taxon>Eukaryota</taxon>
        <taxon>Metazoa</taxon>
        <taxon>Spiralia</taxon>
        <taxon>Lophotrochozoa</taxon>
        <taxon>Platyhelminthes</taxon>
        <taxon>Monogenea</taxon>
        <taxon>Polyopisthocotylea</taxon>
        <taxon>Polystomatidea</taxon>
        <taxon>Polystomatidae</taxon>
        <taxon>Protopolystoma</taxon>
    </lineage>
</organism>
<feature type="compositionally biased region" description="Polar residues" evidence="1">
    <location>
        <begin position="485"/>
        <end position="496"/>
    </location>
</feature>
<feature type="compositionally biased region" description="Polar residues" evidence="1">
    <location>
        <begin position="368"/>
        <end position="393"/>
    </location>
</feature>
<feature type="region of interest" description="Disordered" evidence="1">
    <location>
        <begin position="364"/>
        <end position="527"/>
    </location>
</feature>
<name>A0A448WEM8_9PLAT</name>
<dbReference type="EMBL" id="CAAALY010007496">
    <property type="protein sequence ID" value="VEL09885.1"/>
    <property type="molecule type" value="Genomic_DNA"/>
</dbReference>
<reference evidence="2" key="1">
    <citation type="submission" date="2018-11" db="EMBL/GenBank/DDBJ databases">
        <authorList>
            <consortium name="Pathogen Informatics"/>
        </authorList>
    </citation>
    <scope>NUCLEOTIDE SEQUENCE</scope>
</reference>
<feature type="compositionally biased region" description="Polar residues" evidence="1">
    <location>
        <begin position="412"/>
        <end position="430"/>
    </location>
</feature>
<dbReference type="Proteomes" id="UP000784294">
    <property type="component" value="Unassembled WGS sequence"/>
</dbReference>
<feature type="compositionally biased region" description="Low complexity" evidence="1">
    <location>
        <begin position="306"/>
        <end position="320"/>
    </location>
</feature>
<feature type="compositionally biased region" description="Basic and acidic residues" evidence="1">
    <location>
        <begin position="456"/>
        <end position="484"/>
    </location>
</feature>